<dbReference type="InterPro" id="IPR017998">
    <property type="entry name" value="Chaperone_TCP-1"/>
</dbReference>
<organism evidence="11">
    <name type="scientific">Corethron hystrix</name>
    <dbReference type="NCBI Taxonomy" id="216773"/>
    <lineage>
        <taxon>Eukaryota</taxon>
        <taxon>Sar</taxon>
        <taxon>Stramenopiles</taxon>
        <taxon>Ochrophyta</taxon>
        <taxon>Bacillariophyta</taxon>
        <taxon>Coscinodiscophyceae</taxon>
        <taxon>Corethrophycidae</taxon>
        <taxon>Corethrales</taxon>
        <taxon>Corethraceae</taxon>
        <taxon>Corethron</taxon>
    </lineage>
</organism>
<comment type="subunit">
    <text evidence="3">Heterooligomeric complex of about 850 to 900 kDa that forms two stacked rings, 12 to 16 nm in diameter.</text>
</comment>
<evidence type="ECO:0000256" key="7">
    <source>
        <dbReference type="ARBA" id="ARBA00023186"/>
    </source>
</evidence>
<dbReference type="AlphaFoldDB" id="A0A7S1BZ54"/>
<dbReference type="InterPro" id="IPR002423">
    <property type="entry name" value="Cpn60/GroEL/TCP-1"/>
</dbReference>
<dbReference type="SUPFAM" id="SSF48592">
    <property type="entry name" value="GroEL equatorial domain-like"/>
    <property type="match status" value="1"/>
</dbReference>
<keyword evidence="4" id="KW-0963">Cytoplasm</keyword>
<dbReference type="Gene3D" id="1.10.560.10">
    <property type="entry name" value="GroEL-like equatorial domain"/>
    <property type="match status" value="1"/>
</dbReference>
<dbReference type="FunFam" id="1.10.560.10:FF:000017">
    <property type="entry name" value="T-complex protein 1 subunit eta"/>
    <property type="match status" value="1"/>
</dbReference>
<evidence type="ECO:0000256" key="8">
    <source>
        <dbReference type="ARBA" id="ARBA00024677"/>
    </source>
</evidence>
<evidence type="ECO:0000313" key="11">
    <source>
        <dbReference type="EMBL" id="CAD8901156.1"/>
    </source>
</evidence>
<dbReference type="SUPFAM" id="SSF54849">
    <property type="entry name" value="GroEL-intermediate domain like"/>
    <property type="match status" value="1"/>
</dbReference>
<dbReference type="InterPro" id="IPR027413">
    <property type="entry name" value="GROEL-like_equatorial_sf"/>
</dbReference>
<keyword evidence="5 10" id="KW-0547">Nucleotide-binding</keyword>
<evidence type="ECO:0000256" key="1">
    <source>
        <dbReference type="ARBA" id="ARBA00004496"/>
    </source>
</evidence>
<dbReference type="EMBL" id="HBFR01038864">
    <property type="protein sequence ID" value="CAD8901156.1"/>
    <property type="molecule type" value="Transcribed_RNA"/>
</dbReference>
<comment type="similarity">
    <text evidence="2 10">Belongs to the TCP-1 chaperonin family.</text>
</comment>
<dbReference type="PANTHER" id="PTHR11353">
    <property type="entry name" value="CHAPERONIN"/>
    <property type="match status" value="1"/>
</dbReference>
<dbReference type="FunFam" id="3.50.7.10:FF:000002">
    <property type="entry name" value="T-complex protein 1 subunit beta"/>
    <property type="match status" value="1"/>
</dbReference>
<dbReference type="PROSITE" id="PS00750">
    <property type="entry name" value="TCP1_1"/>
    <property type="match status" value="1"/>
</dbReference>
<dbReference type="GO" id="GO:0005832">
    <property type="term" value="C:chaperonin-containing T-complex"/>
    <property type="evidence" value="ECO:0007669"/>
    <property type="project" value="InterPro"/>
</dbReference>
<keyword evidence="6 10" id="KW-0067">ATP-binding</keyword>
<dbReference type="Gene3D" id="3.50.7.10">
    <property type="entry name" value="GroEL"/>
    <property type="match status" value="1"/>
</dbReference>
<reference evidence="11" key="1">
    <citation type="submission" date="2021-01" db="EMBL/GenBank/DDBJ databases">
        <authorList>
            <person name="Corre E."/>
            <person name="Pelletier E."/>
            <person name="Niang G."/>
            <person name="Scheremetjew M."/>
            <person name="Finn R."/>
            <person name="Kale V."/>
            <person name="Holt S."/>
            <person name="Cochrane G."/>
            <person name="Meng A."/>
            <person name="Brown T."/>
            <person name="Cohen L."/>
        </authorList>
    </citation>
    <scope>NUCLEOTIDE SEQUENCE</scope>
    <source>
        <strain evidence="11">308</strain>
    </source>
</reference>
<comment type="function">
    <text evidence="8">Molecular chaperone; assists the folding of proteins upon ATP hydrolysis. Known to play a role, in vitro, in the folding of actin and tubulin.</text>
</comment>
<dbReference type="SUPFAM" id="SSF52029">
    <property type="entry name" value="GroEL apical domain-like"/>
    <property type="match status" value="1"/>
</dbReference>
<dbReference type="PROSITE" id="PS00751">
    <property type="entry name" value="TCP1_2"/>
    <property type="match status" value="1"/>
</dbReference>
<evidence type="ECO:0000256" key="4">
    <source>
        <dbReference type="ARBA" id="ARBA00022490"/>
    </source>
</evidence>
<evidence type="ECO:0000256" key="5">
    <source>
        <dbReference type="ARBA" id="ARBA00022741"/>
    </source>
</evidence>
<dbReference type="InterPro" id="IPR027410">
    <property type="entry name" value="TCP-1-like_intermed_sf"/>
</dbReference>
<protein>
    <recommendedName>
        <fullName evidence="9">CCT-beta</fullName>
    </recommendedName>
</protein>
<evidence type="ECO:0000256" key="2">
    <source>
        <dbReference type="ARBA" id="ARBA00008020"/>
    </source>
</evidence>
<accession>A0A7S1BZ54</accession>
<evidence type="ECO:0000256" key="10">
    <source>
        <dbReference type="RuleBase" id="RU004187"/>
    </source>
</evidence>
<evidence type="ECO:0000256" key="6">
    <source>
        <dbReference type="ARBA" id="ARBA00022840"/>
    </source>
</evidence>
<keyword evidence="7 10" id="KW-0143">Chaperone</keyword>
<dbReference type="GO" id="GO:0005524">
    <property type="term" value="F:ATP binding"/>
    <property type="evidence" value="ECO:0007669"/>
    <property type="project" value="UniProtKB-KW"/>
</dbReference>
<dbReference type="CDD" id="cd03336">
    <property type="entry name" value="TCP1_beta"/>
    <property type="match status" value="1"/>
</dbReference>
<dbReference type="NCBIfam" id="TIGR02341">
    <property type="entry name" value="chap_CCT_beta"/>
    <property type="match status" value="1"/>
</dbReference>
<dbReference type="PROSITE" id="PS00995">
    <property type="entry name" value="TCP1_3"/>
    <property type="match status" value="1"/>
</dbReference>
<dbReference type="PRINTS" id="PR00304">
    <property type="entry name" value="TCOMPLEXTCP1"/>
</dbReference>
<proteinExistence type="inferred from homology"/>
<dbReference type="Pfam" id="PF00118">
    <property type="entry name" value="Cpn60_TCP1"/>
    <property type="match status" value="1"/>
</dbReference>
<dbReference type="Gene3D" id="3.30.260.10">
    <property type="entry name" value="TCP-1-like chaperonin intermediate domain"/>
    <property type="match status" value="1"/>
</dbReference>
<dbReference type="InterPro" id="IPR012716">
    <property type="entry name" value="Chap_CCT_beta"/>
</dbReference>
<evidence type="ECO:0000256" key="9">
    <source>
        <dbReference type="ARBA" id="ARBA00033237"/>
    </source>
</evidence>
<evidence type="ECO:0000256" key="3">
    <source>
        <dbReference type="ARBA" id="ARBA00011531"/>
    </source>
</evidence>
<dbReference type="FunFam" id="3.30.260.10:FF:000025">
    <property type="entry name" value="Chaperonin containing TCP1 subunit 2"/>
    <property type="match status" value="1"/>
</dbReference>
<dbReference type="GO" id="GO:0140662">
    <property type="term" value="F:ATP-dependent protein folding chaperone"/>
    <property type="evidence" value="ECO:0007669"/>
    <property type="project" value="InterPro"/>
</dbReference>
<gene>
    <name evidence="11" type="ORF">CHYS00102_LOCUS28375</name>
</gene>
<dbReference type="InterPro" id="IPR002194">
    <property type="entry name" value="Chaperonin_TCP-1_CS"/>
</dbReference>
<comment type="subcellular location">
    <subcellularLocation>
        <location evidence="1">Cytoplasm</location>
    </subcellularLocation>
</comment>
<dbReference type="GO" id="GO:0016887">
    <property type="term" value="F:ATP hydrolysis activity"/>
    <property type="evidence" value="ECO:0007669"/>
    <property type="project" value="InterPro"/>
</dbReference>
<name>A0A7S1BZ54_9STRA</name>
<dbReference type="GO" id="GO:0051082">
    <property type="term" value="F:unfolded protein binding"/>
    <property type="evidence" value="ECO:0007669"/>
    <property type="project" value="InterPro"/>
</dbReference>
<dbReference type="InterPro" id="IPR027409">
    <property type="entry name" value="GroEL-like_apical_dom_sf"/>
</dbReference>
<sequence>MEQAFMHEGTTVDKGENARLSSLLGAISIADMVKTTLGPKGMDKILQRVSQNDQSISITNDGATILKSIHLDNAAAKILVDIAKTQDEEVGDGTTSVAVLCGEFLREAETLVFNNRVHPQTICAGWRDARKIARAALEICAMDKAGDSVAFRKDLLEIAITTLSSKLVTHEKEHFANLAVDAVMRLKGSGNLDYIQIIKLPGGRLSESYLESGFLLKKLPGVGQPTHVTNAKILLANTSMDSDKIKIWGSRVKVDALSKVAEIEEAEKDKMRVKCKKIVDHGINVFINRQLIYNLPEQIFAEAGVMAIEHADFDGIERLAAVTGGEVASTFDHPELITLGECEVIEEVMIGEDKLLRFSGCKSGEACTVVLRGASNQILDEAERSLHDALCVLTRTVVDTRTVYGGGCTEIQMAAAVDVAASSTPGKKSMAMEAYARALRKLPAIVADNGGYDSSELVTGLRAAHAEGKCAAGLDMYAGTVGDMGKMGVRESFKSKLMVLMSASEAAEMILRVDDIIKSAPRQRSEQY</sequence>